<gene>
    <name evidence="2" type="ORF">A2242_02255</name>
</gene>
<evidence type="ECO:0000256" key="1">
    <source>
        <dbReference type="SAM" id="Phobius"/>
    </source>
</evidence>
<reference evidence="2 3" key="1">
    <citation type="journal article" date="2016" name="Nat. Commun.">
        <title>Thousands of microbial genomes shed light on interconnected biogeochemical processes in an aquifer system.</title>
        <authorList>
            <person name="Anantharaman K."/>
            <person name="Brown C.T."/>
            <person name="Hug L.A."/>
            <person name="Sharon I."/>
            <person name="Castelle C.J."/>
            <person name="Probst A.J."/>
            <person name="Thomas B.C."/>
            <person name="Singh A."/>
            <person name="Wilkins M.J."/>
            <person name="Karaoz U."/>
            <person name="Brodie E.L."/>
            <person name="Williams K.H."/>
            <person name="Hubbard S.S."/>
            <person name="Banfield J.F."/>
        </authorList>
    </citation>
    <scope>NUCLEOTIDE SEQUENCE [LARGE SCALE GENOMIC DNA]</scope>
</reference>
<feature type="transmembrane region" description="Helical" evidence="1">
    <location>
        <begin position="136"/>
        <end position="158"/>
    </location>
</feature>
<keyword evidence="1" id="KW-1133">Transmembrane helix</keyword>
<dbReference type="PANTHER" id="PTHR36007">
    <property type="entry name" value="TRANSPORT PROTEIN-RELATED"/>
    <property type="match status" value="1"/>
</dbReference>
<evidence type="ECO:0000313" key="2">
    <source>
        <dbReference type="EMBL" id="OGF28821.1"/>
    </source>
</evidence>
<protein>
    <recommendedName>
        <fullName evidence="4">Ligand-binding protein SH3</fullName>
    </recommendedName>
</protein>
<dbReference type="InterPro" id="IPR009577">
    <property type="entry name" value="Sm_multidrug_ex"/>
</dbReference>
<dbReference type="EMBL" id="MFGC01000006">
    <property type="protein sequence ID" value="OGF28821.1"/>
    <property type="molecule type" value="Genomic_DNA"/>
</dbReference>
<dbReference type="PANTHER" id="PTHR36007:SF2">
    <property type="entry name" value="TRANSPORT PROTEIN-RELATED"/>
    <property type="match status" value="1"/>
</dbReference>
<keyword evidence="1" id="KW-0812">Transmembrane</keyword>
<evidence type="ECO:0008006" key="4">
    <source>
        <dbReference type="Google" id="ProtNLM"/>
    </source>
</evidence>
<sequence length="161" mass="17757">MTYLAYFNSVPPQLATLIIAMLPVAENRVSVPLALGAYHLPVWQALLFSVMGSVLAAAFVVYGLHLFYRRLQGHLGIIDKLLQKIFDRTERKFMQKYQRWGEIALLIFVAVPLPMTGAWTGSVAAFLFGIKPARALLFISAGVILSASIVALLSLGIIHFI</sequence>
<feature type="transmembrane region" description="Helical" evidence="1">
    <location>
        <begin position="103"/>
        <end position="130"/>
    </location>
</feature>
<accession>A0A1F5SRL1</accession>
<comment type="caution">
    <text evidence="2">The sequence shown here is derived from an EMBL/GenBank/DDBJ whole genome shotgun (WGS) entry which is preliminary data.</text>
</comment>
<dbReference type="AlphaFoldDB" id="A0A1F5SRL1"/>
<name>A0A1F5SRL1_9BACT</name>
<evidence type="ECO:0000313" key="3">
    <source>
        <dbReference type="Proteomes" id="UP000178925"/>
    </source>
</evidence>
<keyword evidence="1" id="KW-0472">Membrane</keyword>
<organism evidence="2 3">
    <name type="scientific">Candidatus Falkowbacteria bacterium RIFOXYA2_FULL_47_9</name>
    <dbReference type="NCBI Taxonomy" id="1797995"/>
    <lineage>
        <taxon>Bacteria</taxon>
        <taxon>Candidatus Falkowiibacteriota</taxon>
    </lineage>
</organism>
<dbReference type="Pfam" id="PF06695">
    <property type="entry name" value="Sm_multidrug_ex"/>
    <property type="match status" value="1"/>
</dbReference>
<dbReference type="Proteomes" id="UP000178925">
    <property type="component" value="Unassembled WGS sequence"/>
</dbReference>
<feature type="transmembrane region" description="Helical" evidence="1">
    <location>
        <begin position="42"/>
        <end position="64"/>
    </location>
</feature>
<proteinExistence type="predicted"/>
<dbReference type="STRING" id="1797995.A2242_02255"/>